<feature type="signal peptide" evidence="2">
    <location>
        <begin position="1"/>
        <end position="25"/>
    </location>
</feature>
<dbReference type="Gene3D" id="1.20.120.1490">
    <property type="match status" value="1"/>
</dbReference>
<dbReference type="AlphaFoldDB" id="A0A239CPC3"/>
<feature type="compositionally biased region" description="Gly residues" evidence="1">
    <location>
        <begin position="177"/>
        <end position="190"/>
    </location>
</feature>
<dbReference type="InterPro" id="IPR025961">
    <property type="entry name" value="Metal_resist"/>
</dbReference>
<evidence type="ECO:0000256" key="2">
    <source>
        <dbReference type="SAM" id="SignalP"/>
    </source>
</evidence>
<dbReference type="RefSeq" id="WP_089406362.1">
    <property type="nucleotide sequence ID" value="NZ_FZOU01000001.1"/>
</dbReference>
<feature type="compositionally biased region" description="Basic and acidic residues" evidence="1">
    <location>
        <begin position="153"/>
        <end position="176"/>
    </location>
</feature>
<evidence type="ECO:0000313" key="3">
    <source>
        <dbReference type="EMBL" id="SNS21344.1"/>
    </source>
</evidence>
<feature type="chain" id="PRO_5012941107" evidence="2">
    <location>
        <begin position="26"/>
        <end position="201"/>
    </location>
</feature>
<feature type="region of interest" description="Disordered" evidence="1">
    <location>
        <begin position="153"/>
        <end position="201"/>
    </location>
</feature>
<organism evidence="3 4">
    <name type="scientific">Granulicella rosea</name>
    <dbReference type="NCBI Taxonomy" id="474952"/>
    <lineage>
        <taxon>Bacteria</taxon>
        <taxon>Pseudomonadati</taxon>
        <taxon>Acidobacteriota</taxon>
        <taxon>Terriglobia</taxon>
        <taxon>Terriglobales</taxon>
        <taxon>Acidobacteriaceae</taxon>
        <taxon>Granulicella</taxon>
    </lineage>
</organism>
<dbReference type="Pfam" id="PF13801">
    <property type="entry name" value="Metal_resist"/>
    <property type="match status" value="1"/>
</dbReference>
<dbReference type="GO" id="GO:0042597">
    <property type="term" value="C:periplasmic space"/>
    <property type="evidence" value="ECO:0007669"/>
    <property type="project" value="InterPro"/>
</dbReference>
<gene>
    <name evidence="3" type="ORF">SAMN05421770_1019</name>
</gene>
<reference evidence="3 4" key="1">
    <citation type="submission" date="2017-06" db="EMBL/GenBank/DDBJ databases">
        <authorList>
            <person name="Kim H.J."/>
            <person name="Triplett B.A."/>
        </authorList>
    </citation>
    <scope>NUCLEOTIDE SEQUENCE [LARGE SCALE GENOMIC DNA]</scope>
    <source>
        <strain evidence="3 4">DSM 18704</strain>
    </source>
</reference>
<protein>
    <submittedName>
        <fullName evidence="3">Protein refolding chaperone Spy/CpxP family</fullName>
    </submittedName>
</protein>
<name>A0A239CPC3_9BACT</name>
<dbReference type="Proteomes" id="UP000198356">
    <property type="component" value="Unassembled WGS sequence"/>
</dbReference>
<evidence type="ECO:0000313" key="4">
    <source>
        <dbReference type="Proteomes" id="UP000198356"/>
    </source>
</evidence>
<accession>A0A239CPC3</accession>
<evidence type="ECO:0000256" key="1">
    <source>
        <dbReference type="SAM" id="MobiDB-lite"/>
    </source>
</evidence>
<dbReference type="InterPro" id="IPR012899">
    <property type="entry name" value="LTXXQ"/>
</dbReference>
<keyword evidence="2" id="KW-0732">Signal</keyword>
<dbReference type="CDD" id="cd09916">
    <property type="entry name" value="CpxP_like"/>
    <property type="match status" value="1"/>
</dbReference>
<sequence length="201" mass="21306">MNRKPLLASVCLFAASLVLSTPTFAQMGGPGMGGGEHREMRGGPGGGMHMGPGGMWWKNPRIVTALALTPEQQKKMSDIFESSRIQLIDAHANVEKAEVPMQSMLAANPPETSKVLAQIDKIAQARAELEKANAKMLLGIRGVLTPDQWTKLQAEEHSHRGGMEKGRGEMKGREGRGPGGPGGMGHGPMGNGQMPPAPPTE</sequence>
<keyword evidence="4" id="KW-1185">Reference proteome</keyword>
<dbReference type="OrthoDB" id="122988at2"/>
<dbReference type="EMBL" id="FZOU01000001">
    <property type="protein sequence ID" value="SNS21344.1"/>
    <property type="molecule type" value="Genomic_DNA"/>
</dbReference>
<proteinExistence type="predicted"/>